<reference evidence="2 3" key="1">
    <citation type="journal article" date="2004" name="Science">
        <title>The genome of the diatom Thalassiosira pseudonana: ecology, evolution, and metabolism.</title>
        <authorList>
            <person name="Armbrust E.V."/>
            <person name="Berges J.A."/>
            <person name="Bowler C."/>
            <person name="Green B.R."/>
            <person name="Martinez D."/>
            <person name="Putnam N.H."/>
            <person name="Zhou S."/>
            <person name="Allen A.E."/>
            <person name="Apt K.E."/>
            <person name="Bechner M."/>
            <person name="Brzezinski M.A."/>
            <person name="Chaal B.K."/>
            <person name="Chiovitti A."/>
            <person name="Davis A.K."/>
            <person name="Demarest M.S."/>
            <person name="Detter J.C."/>
            <person name="Glavina T."/>
            <person name="Goodstein D."/>
            <person name="Hadi M.Z."/>
            <person name="Hellsten U."/>
            <person name="Hildebrand M."/>
            <person name="Jenkins B.D."/>
            <person name="Jurka J."/>
            <person name="Kapitonov V.V."/>
            <person name="Kroger N."/>
            <person name="Lau W.W."/>
            <person name="Lane T.W."/>
            <person name="Larimer F.W."/>
            <person name="Lippmeier J.C."/>
            <person name="Lucas S."/>
            <person name="Medina M."/>
            <person name="Montsant A."/>
            <person name="Obornik M."/>
            <person name="Parker M.S."/>
            <person name="Palenik B."/>
            <person name="Pazour G.J."/>
            <person name="Richardson P.M."/>
            <person name="Rynearson T.A."/>
            <person name="Saito M.A."/>
            <person name="Schwartz D.C."/>
            <person name="Thamatrakoln K."/>
            <person name="Valentin K."/>
            <person name="Vardi A."/>
            <person name="Wilkerson F.P."/>
            <person name="Rokhsar D.S."/>
        </authorList>
    </citation>
    <scope>NUCLEOTIDE SEQUENCE [LARGE SCALE GENOMIC DNA]</scope>
    <source>
        <strain evidence="2 3">CCMP1335</strain>
    </source>
</reference>
<reference evidence="2 3" key="2">
    <citation type="journal article" date="2008" name="Nature">
        <title>The Phaeodactylum genome reveals the evolutionary history of diatom genomes.</title>
        <authorList>
            <person name="Bowler C."/>
            <person name="Allen A.E."/>
            <person name="Badger J.H."/>
            <person name="Grimwood J."/>
            <person name="Jabbari K."/>
            <person name="Kuo A."/>
            <person name="Maheswari U."/>
            <person name="Martens C."/>
            <person name="Maumus F."/>
            <person name="Otillar R.P."/>
            <person name="Rayko E."/>
            <person name="Salamov A."/>
            <person name="Vandepoele K."/>
            <person name="Beszteri B."/>
            <person name="Gruber A."/>
            <person name="Heijde M."/>
            <person name="Katinka M."/>
            <person name="Mock T."/>
            <person name="Valentin K."/>
            <person name="Verret F."/>
            <person name="Berges J.A."/>
            <person name="Brownlee C."/>
            <person name="Cadoret J.P."/>
            <person name="Chiovitti A."/>
            <person name="Choi C.J."/>
            <person name="Coesel S."/>
            <person name="De Martino A."/>
            <person name="Detter J.C."/>
            <person name="Durkin C."/>
            <person name="Falciatore A."/>
            <person name="Fournet J."/>
            <person name="Haruta M."/>
            <person name="Huysman M.J."/>
            <person name="Jenkins B.D."/>
            <person name="Jiroutova K."/>
            <person name="Jorgensen R.E."/>
            <person name="Joubert Y."/>
            <person name="Kaplan A."/>
            <person name="Kroger N."/>
            <person name="Kroth P.G."/>
            <person name="La Roche J."/>
            <person name="Lindquist E."/>
            <person name="Lommer M."/>
            <person name="Martin-Jezequel V."/>
            <person name="Lopez P.J."/>
            <person name="Lucas S."/>
            <person name="Mangogna M."/>
            <person name="McGinnis K."/>
            <person name="Medlin L.K."/>
            <person name="Montsant A."/>
            <person name="Oudot-Le Secq M.P."/>
            <person name="Napoli C."/>
            <person name="Obornik M."/>
            <person name="Parker M.S."/>
            <person name="Petit J.L."/>
            <person name="Porcel B.M."/>
            <person name="Poulsen N."/>
            <person name="Robison M."/>
            <person name="Rychlewski L."/>
            <person name="Rynearson T.A."/>
            <person name="Schmutz J."/>
            <person name="Shapiro H."/>
            <person name="Siaut M."/>
            <person name="Stanley M."/>
            <person name="Sussman M.R."/>
            <person name="Taylor A.R."/>
            <person name="Vardi A."/>
            <person name="von Dassow P."/>
            <person name="Vyverman W."/>
            <person name="Willis A."/>
            <person name="Wyrwicz L.S."/>
            <person name="Rokhsar D.S."/>
            <person name="Weissenbach J."/>
            <person name="Armbrust E.V."/>
            <person name="Green B.R."/>
            <person name="Van de Peer Y."/>
            <person name="Grigoriev I.V."/>
        </authorList>
    </citation>
    <scope>NUCLEOTIDE SEQUENCE [LARGE SCALE GENOMIC DNA]</scope>
    <source>
        <strain evidence="2 3">CCMP1335</strain>
    </source>
</reference>
<feature type="domain" description="Fibronectin type-III" evidence="1">
    <location>
        <begin position="1"/>
        <end position="47"/>
    </location>
</feature>
<dbReference type="InParanoid" id="B8C2Z9"/>
<name>B8C2Z9_THAPS</name>
<dbReference type="Gene3D" id="2.60.40.10">
    <property type="entry name" value="Immunoglobulins"/>
    <property type="match status" value="1"/>
</dbReference>
<dbReference type="PaxDb" id="35128-Thaps262538"/>
<dbReference type="SUPFAM" id="SSF49265">
    <property type="entry name" value="Fibronectin type III"/>
    <property type="match status" value="1"/>
</dbReference>
<dbReference type="RefSeq" id="XP_002290719.1">
    <property type="nucleotide sequence ID" value="XM_002290683.1"/>
</dbReference>
<dbReference type="PROSITE" id="PS50853">
    <property type="entry name" value="FN3"/>
    <property type="match status" value="1"/>
</dbReference>
<dbReference type="AlphaFoldDB" id="B8C2Z9"/>
<sequence>MKYQIKSLNNGVSYFVRVRGRNSNGYGYAALGSPSPMTPVRAPTLPTSVSMFPLSGSRIRMAWQAPASNGGSRITKYSV</sequence>
<dbReference type="InterPro" id="IPR013783">
    <property type="entry name" value="Ig-like_fold"/>
</dbReference>
<dbReference type="InterPro" id="IPR003961">
    <property type="entry name" value="FN3_dom"/>
</dbReference>
<proteinExistence type="predicted"/>
<gene>
    <name evidence="2" type="ORF">THAPSDRAFT_262538</name>
</gene>
<feature type="non-terminal residue" evidence="2">
    <location>
        <position position="79"/>
    </location>
</feature>
<dbReference type="EMBL" id="CM000642">
    <property type="protein sequence ID" value="EED92471.1"/>
    <property type="molecule type" value="Genomic_DNA"/>
</dbReference>
<dbReference type="KEGG" id="tps:THAPSDRAFT_262538"/>
<dbReference type="InterPro" id="IPR036116">
    <property type="entry name" value="FN3_sf"/>
</dbReference>
<organism evidence="2 3">
    <name type="scientific">Thalassiosira pseudonana</name>
    <name type="common">Marine diatom</name>
    <name type="synonym">Cyclotella nana</name>
    <dbReference type="NCBI Taxonomy" id="35128"/>
    <lineage>
        <taxon>Eukaryota</taxon>
        <taxon>Sar</taxon>
        <taxon>Stramenopiles</taxon>
        <taxon>Ochrophyta</taxon>
        <taxon>Bacillariophyta</taxon>
        <taxon>Coscinodiscophyceae</taxon>
        <taxon>Thalassiosirophycidae</taxon>
        <taxon>Thalassiosirales</taxon>
        <taxon>Thalassiosiraceae</taxon>
        <taxon>Thalassiosira</taxon>
    </lineage>
</organism>
<protein>
    <recommendedName>
        <fullName evidence="1">Fibronectin type-III domain-containing protein</fullName>
    </recommendedName>
</protein>
<dbReference type="GeneID" id="7453185"/>
<dbReference type="Proteomes" id="UP000001449">
    <property type="component" value="Chromosome 5"/>
</dbReference>
<evidence type="ECO:0000313" key="2">
    <source>
        <dbReference type="EMBL" id="EED92471.1"/>
    </source>
</evidence>
<keyword evidence="3" id="KW-1185">Reference proteome</keyword>
<dbReference type="STRING" id="35128.B8C2Z9"/>
<dbReference type="HOGENOM" id="CLU_2613385_0_0_1"/>
<accession>B8C2Z9</accession>
<evidence type="ECO:0000313" key="3">
    <source>
        <dbReference type="Proteomes" id="UP000001449"/>
    </source>
</evidence>
<evidence type="ECO:0000259" key="1">
    <source>
        <dbReference type="PROSITE" id="PS50853"/>
    </source>
</evidence>